<dbReference type="GO" id="GO:0003677">
    <property type="term" value="F:DNA binding"/>
    <property type="evidence" value="ECO:0007669"/>
    <property type="project" value="InterPro"/>
</dbReference>
<organism evidence="2 6">
    <name type="scientific">Caldiarchaeum subterraneum</name>
    <dbReference type="NCBI Taxonomy" id="311458"/>
    <lineage>
        <taxon>Archaea</taxon>
        <taxon>Nitrososphaerota</taxon>
        <taxon>Candidatus Caldarchaeales</taxon>
        <taxon>Candidatus Caldarchaeaceae</taxon>
        <taxon>Candidatus Caldarchaeum</taxon>
    </lineage>
</organism>
<dbReference type="InterPro" id="IPR037914">
    <property type="entry name" value="SpoVT-AbrB_sf"/>
</dbReference>
<dbReference type="EMBL" id="AP011883">
    <property type="protein sequence ID" value="BAJ49106.1"/>
    <property type="molecule type" value="Genomic_DNA"/>
</dbReference>
<name>E6N3M2_CALS0</name>
<dbReference type="EMBL" id="AP011745">
    <property type="protein sequence ID" value="BAJ46928.1"/>
    <property type="molecule type" value="Genomic_DNA"/>
</dbReference>
<reference evidence="2 6" key="1">
    <citation type="journal article" date="2005" name="Environ. Microbiol.">
        <title>Genetic and functional properties of uncultivated thermophilic crenarchaeotes from a subsurface gold mine as revealed by analysis of genome fragments.</title>
        <authorList>
            <person name="Nunoura T."/>
            <person name="Hirayama H."/>
            <person name="Takami H."/>
            <person name="Oida H."/>
            <person name="Nishi S."/>
            <person name="Shimamura S."/>
            <person name="Suzuki Y."/>
            <person name="Inagaki F."/>
            <person name="Takai K."/>
            <person name="Nealson K.H."/>
            <person name="Horikoshi K."/>
        </authorList>
    </citation>
    <scope>NUCLEOTIDE SEQUENCE [LARGE SCALE GENOMIC DNA]</scope>
</reference>
<sequence>MRTKIDHTGRLYIPKEVRDRVAAEEFTIETLEDGSIILRPIRTDPVDEYYGIVKTKPMSVEDMEKKIKEYVEALYRNDIS</sequence>
<dbReference type="AlphaFoldDB" id="E6N3M2"/>
<evidence type="ECO:0000313" key="6">
    <source>
        <dbReference type="Proteomes" id="UP000008120"/>
    </source>
</evidence>
<evidence type="ECO:0000313" key="5">
    <source>
        <dbReference type="EMBL" id="BAJ49106.1"/>
    </source>
</evidence>
<dbReference type="EMBL" id="AP011882">
    <property type="protein sequence ID" value="BAJ49089.1"/>
    <property type="molecule type" value="Genomic_DNA"/>
</dbReference>
<proteinExistence type="predicted"/>
<dbReference type="NCBIfam" id="TIGR01439">
    <property type="entry name" value="lp_hng_hel_AbrB"/>
    <property type="match status" value="1"/>
</dbReference>
<dbReference type="Gene3D" id="2.10.260.10">
    <property type="match status" value="1"/>
</dbReference>
<feature type="domain" description="SpoVT-AbrB" evidence="1">
    <location>
        <begin position="1"/>
        <end position="43"/>
    </location>
</feature>
<reference evidence="2 6" key="2">
    <citation type="journal article" date="2011" name="Nucleic Acids Res.">
        <title>Insights into the evolution of Archaea and eukaryotic protein modifier systems revealed by the genome of a novel archaeal group.</title>
        <authorList>
            <person name="Nunoura T."/>
            <person name="Takaki Y."/>
            <person name="Kakuta J."/>
            <person name="Nishi S."/>
            <person name="Sugahara J."/>
            <person name="Kazama H."/>
            <person name="Chee G."/>
            <person name="Hattori M."/>
            <person name="Kanai A."/>
            <person name="Atomi H."/>
            <person name="Takai K."/>
            <person name="Takami H."/>
        </authorList>
    </citation>
    <scope>NUCLEOTIDE SEQUENCE [LARGE SCALE GENOMIC DNA]</scope>
</reference>
<accession>E6N3M2</accession>
<gene>
    <name evidence="4" type="ORF">HGMM_F32H09C28</name>
    <name evidence="2" type="ORF">HGMM_F37B02C11</name>
    <name evidence="3" type="ORF">HGMM_F42C08C07</name>
    <name evidence="5" type="ORF">HGMM_F43G04C07</name>
</gene>
<evidence type="ECO:0000313" key="4">
    <source>
        <dbReference type="EMBL" id="BAJ49089.1"/>
    </source>
</evidence>
<dbReference type="Pfam" id="PF04014">
    <property type="entry name" value="MazE_antitoxin"/>
    <property type="match status" value="1"/>
</dbReference>
<evidence type="ECO:0000313" key="3">
    <source>
        <dbReference type="EMBL" id="BAJ47155.1"/>
    </source>
</evidence>
<reference evidence="2" key="3">
    <citation type="journal article" date="2012" name="PLoS ONE">
        <title>A Deeply Branching Thermophilic Bacterium with an Ancient Acetyl-CoA Pathway Dominates a Subsurface Ecosystem.</title>
        <authorList>
            <person name="Takami H."/>
            <person name="Noguchi H."/>
            <person name="Takaki Y."/>
            <person name="Uchiyama I."/>
            <person name="Toyoda A."/>
            <person name="Nishi S."/>
            <person name="Chee G.-J."/>
            <person name="Arai W."/>
            <person name="Nunoura T."/>
            <person name="Itoh T."/>
            <person name="Hattori M."/>
            <person name="Takai K."/>
        </authorList>
    </citation>
    <scope>NUCLEOTIDE SEQUENCE</scope>
</reference>
<dbReference type="PROSITE" id="PS51740">
    <property type="entry name" value="SPOVT_ABRB"/>
    <property type="match status" value="1"/>
</dbReference>
<evidence type="ECO:0000259" key="1">
    <source>
        <dbReference type="PROSITE" id="PS51740"/>
    </source>
</evidence>
<dbReference type="Proteomes" id="UP000008120">
    <property type="component" value="Chromosome"/>
</dbReference>
<evidence type="ECO:0000313" key="2">
    <source>
        <dbReference type="EMBL" id="BAJ46928.1"/>
    </source>
</evidence>
<dbReference type="SMART" id="SM00966">
    <property type="entry name" value="SpoVT_AbrB"/>
    <property type="match status" value="1"/>
</dbReference>
<dbReference type="EMBL" id="AP011829">
    <property type="protein sequence ID" value="BAJ47155.1"/>
    <property type="molecule type" value="Genomic_DNA"/>
</dbReference>
<dbReference type="SUPFAM" id="SSF89447">
    <property type="entry name" value="AbrB/MazE/MraZ-like"/>
    <property type="match status" value="1"/>
</dbReference>
<dbReference type="InterPro" id="IPR007159">
    <property type="entry name" value="SpoVT-AbrB_dom"/>
</dbReference>
<protein>
    <recommendedName>
        <fullName evidence="1">SpoVT-AbrB domain-containing protein</fullName>
    </recommendedName>
</protein>